<proteinExistence type="predicted"/>
<evidence type="ECO:0000313" key="2">
    <source>
        <dbReference type="Proteomes" id="UP000274661"/>
    </source>
</evidence>
<comment type="caution">
    <text evidence="1">The sequence shown here is derived from an EMBL/GenBank/DDBJ whole genome shotgun (WGS) entry which is preliminary data.</text>
</comment>
<sequence length="63" mass="7139">MAYGRRRLFIQADTLFVVKADMEQSGATPAHADIDVPSSAVALADMDVRYRATRRPQRRQLTF</sequence>
<gene>
    <name evidence="1" type="ORF">HMF7854_15565</name>
</gene>
<name>A0A429V2I4_9SPHN</name>
<dbReference type="AlphaFoldDB" id="A0A429V2I4"/>
<evidence type="ECO:0000313" key="1">
    <source>
        <dbReference type="EMBL" id="RST26473.1"/>
    </source>
</evidence>
<keyword evidence="2" id="KW-1185">Reference proteome</keyword>
<reference evidence="1 2" key="1">
    <citation type="submission" date="2018-12" db="EMBL/GenBank/DDBJ databases">
        <title>Sphingomonas sp. HMF7854 Genome sequencing and assembly.</title>
        <authorList>
            <person name="Cha I."/>
            <person name="Kang H."/>
            <person name="Kim H."/>
            <person name="Kang J."/>
            <person name="Joh K."/>
        </authorList>
    </citation>
    <scope>NUCLEOTIDE SEQUENCE [LARGE SCALE GENOMIC DNA]</scope>
    <source>
        <strain evidence="1 2">HMF7854</strain>
    </source>
</reference>
<organism evidence="1 2">
    <name type="scientific">Sphingomonas ginkgonis</name>
    <dbReference type="NCBI Taxonomy" id="2315330"/>
    <lineage>
        <taxon>Bacteria</taxon>
        <taxon>Pseudomonadati</taxon>
        <taxon>Pseudomonadota</taxon>
        <taxon>Alphaproteobacteria</taxon>
        <taxon>Sphingomonadales</taxon>
        <taxon>Sphingomonadaceae</taxon>
        <taxon>Sphingomonas</taxon>
    </lineage>
</organism>
<protein>
    <submittedName>
        <fullName evidence="1">Uncharacterized protein</fullName>
    </submittedName>
</protein>
<dbReference type="OrthoDB" id="7605391at2"/>
<dbReference type="EMBL" id="RWJF01000002">
    <property type="protein sequence ID" value="RST26473.1"/>
    <property type="molecule type" value="Genomic_DNA"/>
</dbReference>
<dbReference type="Proteomes" id="UP000274661">
    <property type="component" value="Unassembled WGS sequence"/>
</dbReference>
<accession>A0A429V2I4</accession>